<evidence type="ECO:0000313" key="2">
    <source>
        <dbReference type="EMBL" id="TNV72558.1"/>
    </source>
</evidence>
<organism evidence="2 3">
    <name type="scientific">Halteria grandinella</name>
    <dbReference type="NCBI Taxonomy" id="5974"/>
    <lineage>
        <taxon>Eukaryota</taxon>
        <taxon>Sar</taxon>
        <taxon>Alveolata</taxon>
        <taxon>Ciliophora</taxon>
        <taxon>Intramacronucleata</taxon>
        <taxon>Spirotrichea</taxon>
        <taxon>Stichotrichia</taxon>
        <taxon>Sporadotrichida</taxon>
        <taxon>Halteriidae</taxon>
        <taxon>Halteria</taxon>
    </lineage>
</organism>
<feature type="region of interest" description="Disordered" evidence="1">
    <location>
        <begin position="133"/>
        <end position="168"/>
    </location>
</feature>
<name>A0A8J8SW39_HALGN</name>
<protein>
    <submittedName>
        <fullName evidence="2">Uncharacterized protein</fullName>
    </submittedName>
</protein>
<accession>A0A8J8SW39</accession>
<reference evidence="2" key="1">
    <citation type="submission" date="2019-06" db="EMBL/GenBank/DDBJ databases">
        <authorList>
            <person name="Zheng W."/>
        </authorList>
    </citation>
    <scope>NUCLEOTIDE SEQUENCE</scope>
    <source>
        <strain evidence="2">QDHG01</strain>
    </source>
</reference>
<feature type="compositionally biased region" description="Polar residues" evidence="1">
    <location>
        <begin position="156"/>
        <end position="168"/>
    </location>
</feature>
<sequence>MTDYSQQSLPDNNTLLLKTPYTIPHRQYDYSTLTQSANSEQTQWPGQTSLRFRTNRRHIIPQQPNNDLPHPLYYMQSKRHFDSKRGTERDWRPSLRISQAPPLTDGRESMQIRHLVENITIVKPRIERFQFVPTSQQSKTSLGANNSEYDEPKPRASSQMMGTRRSSLAGSGQSLADIIAHAQNFLYRGKGVKARMVEEEVQRRQSEVRLKKTYDYYLRTRENSYL</sequence>
<evidence type="ECO:0000256" key="1">
    <source>
        <dbReference type="SAM" id="MobiDB-lite"/>
    </source>
</evidence>
<feature type="compositionally biased region" description="Polar residues" evidence="1">
    <location>
        <begin position="133"/>
        <end position="147"/>
    </location>
</feature>
<keyword evidence="3" id="KW-1185">Reference proteome</keyword>
<evidence type="ECO:0000313" key="3">
    <source>
        <dbReference type="Proteomes" id="UP000785679"/>
    </source>
</evidence>
<dbReference type="AlphaFoldDB" id="A0A8J8SW39"/>
<comment type="caution">
    <text evidence="2">The sequence shown here is derived from an EMBL/GenBank/DDBJ whole genome shotgun (WGS) entry which is preliminary data.</text>
</comment>
<proteinExistence type="predicted"/>
<gene>
    <name evidence="2" type="ORF">FGO68_gene8393</name>
</gene>
<dbReference type="EMBL" id="RRYP01021874">
    <property type="protein sequence ID" value="TNV72558.1"/>
    <property type="molecule type" value="Genomic_DNA"/>
</dbReference>
<dbReference type="Proteomes" id="UP000785679">
    <property type="component" value="Unassembled WGS sequence"/>
</dbReference>